<keyword evidence="3" id="KW-0862">Zinc</keyword>
<feature type="domain" description="Zinc finger DksA/TraR C4-type" evidence="6">
    <location>
        <begin position="80"/>
        <end position="106"/>
    </location>
</feature>
<reference evidence="7 8" key="1">
    <citation type="journal article" date="2016" name="Sci. Rep.">
        <title>Complete genome sequence and transcriptomic analysis of a novel marine strain Bacillus weihaiensis reveals the mechanism of brown algae degradation.</title>
        <authorList>
            <person name="Zhu Y."/>
            <person name="Chen P."/>
            <person name="Bao Y."/>
            <person name="Men Y."/>
            <person name="Zeng Y."/>
            <person name="Yang J."/>
            <person name="Sun J."/>
            <person name="Sun Y."/>
        </authorList>
    </citation>
    <scope>NUCLEOTIDE SEQUENCE [LARGE SCALE GENOMIC DNA]</scope>
    <source>
        <strain evidence="7 8">Alg07</strain>
    </source>
</reference>
<evidence type="ECO:0000256" key="1">
    <source>
        <dbReference type="ARBA" id="ARBA00022723"/>
    </source>
</evidence>
<keyword evidence="2" id="KW-0863">Zinc-finger</keyword>
<dbReference type="GO" id="GO:0008270">
    <property type="term" value="F:zinc ion binding"/>
    <property type="evidence" value="ECO:0007669"/>
    <property type="project" value="UniProtKB-KW"/>
</dbReference>
<keyword evidence="1" id="KW-0479">Metal-binding</keyword>
<dbReference type="KEGG" id="bwh:A9C19_13785"/>
<evidence type="ECO:0000256" key="2">
    <source>
        <dbReference type="ARBA" id="ARBA00022771"/>
    </source>
</evidence>
<evidence type="ECO:0000256" key="5">
    <source>
        <dbReference type="SAM" id="MobiDB-lite"/>
    </source>
</evidence>
<dbReference type="PROSITE" id="PS51128">
    <property type="entry name" value="ZF_DKSA_2"/>
    <property type="match status" value="1"/>
</dbReference>
<dbReference type="AlphaFoldDB" id="A0A1L3MTS9"/>
<feature type="region of interest" description="Disordered" evidence="5">
    <location>
        <begin position="25"/>
        <end position="45"/>
    </location>
</feature>
<name>A0A1L3MTS9_9BACI</name>
<feature type="compositionally biased region" description="Basic and acidic residues" evidence="5">
    <location>
        <begin position="111"/>
        <end position="122"/>
    </location>
</feature>
<evidence type="ECO:0000313" key="8">
    <source>
        <dbReference type="Proteomes" id="UP000181936"/>
    </source>
</evidence>
<evidence type="ECO:0000259" key="6">
    <source>
        <dbReference type="Pfam" id="PF01258"/>
    </source>
</evidence>
<dbReference type="InterPro" id="IPR037187">
    <property type="entry name" value="DnaK_N"/>
</dbReference>
<evidence type="ECO:0000313" key="7">
    <source>
        <dbReference type="EMBL" id="APH05714.1"/>
    </source>
</evidence>
<feature type="region of interest" description="Disordered" evidence="5">
    <location>
        <begin position="111"/>
        <end position="192"/>
    </location>
</feature>
<organism evidence="7 8">
    <name type="scientific">Bacillus weihaiensis</name>
    <dbReference type="NCBI Taxonomy" id="1547283"/>
    <lineage>
        <taxon>Bacteria</taxon>
        <taxon>Bacillati</taxon>
        <taxon>Bacillota</taxon>
        <taxon>Bacilli</taxon>
        <taxon>Bacillales</taxon>
        <taxon>Bacillaceae</taxon>
        <taxon>Bacillus</taxon>
    </lineage>
</organism>
<evidence type="ECO:0000256" key="3">
    <source>
        <dbReference type="ARBA" id="ARBA00022833"/>
    </source>
</evidence>
<gene>
    <name evidence="7" type="ORF">A9C19_13785</name>
</gene>
<comment type="caution">
    <text evidence="4">Lacks conserved residue(s) required for the propagation of feature annotation.</text>
</comment>
<accession>A0A1L3MTS9</accession>
<feature type="compositionally biased region" description="Basic and acidic residues" evidence="5">
    <location>
        <begin position="133"/>
        <end position="142"/>
    </location>
</feature>
<dbReference type="PANTHER" id="PTHR33823:SF4">
    <property type="entry name" value="GENERAL STRESS PROTEIN 16O"/>
    <property type="match status" value="1"/>
</dbReference>
<dbReference type="STRING" id="1547283.A9C19_13785"/>
<dbReference type="NCBIfam" id="TIGR02890">
    <property type="entry name" value="bacill_yteA"/>
    <property type="match status" value="1"/>
</dbReference>
<dbReference type="Gene3D" id="1.20.120.910">
    <property type="entry name" value="DksA, coiled-coil domain"/>
    <property type="match status" value="1"/>
</dbReference>
<dbReference type="Proteomes" id="UP000181936">
    <property type="component" value="Chromosome"/>
</dbReference>
<sequence length="192" mass="21781">MLTSNQLSTLKQIVVKELHQLKRTDGELKADSTSELSTYDNHPADLGTELTDKQTQLTMNEHRQAEVKKHEEALQAMKEGTYGICKACGEPISYERLEAIPTTLYCQHHAMNDSKSSDRPVEEDVLSQSMENGEQRNDRLDSFEEVAAYGTSETPSDFLSDEVEYEKKRDTEGYTEEYEQYGVTDLEGNKKG</sequence>
<keyword evidence="8" id="KW-1185">Reference proteome</keyword>
<dbReference type="PANTHER" id="PTHR33823">
    <property type="entry name" value="RNA POLYMERASE-BINDING TRANSCRIPTION FACTOR DKSA-RELATED"/>
    <property type="match status" value="1"/>
</dbReference>
<dbReference type="SUPFAM" id="SSF109635">
    <property type="entry name" value="DnaK suppressor protein DksA, alpha-hairpin domain"/>
    <property type="match status" value="1"/>
</dbReference>
<dbReference type="RefSeq" id="WP_072580507.1">
    <property type="nucleotide sequence ID" value="NZ_CP016020.1"/>
</dbReference>
<dbReference type="Pfam" id="PF01258">
    <property type="entry name" value="zf-dskA_traR"/>
    <property type="match status" value="1"/>
</dbReference>
<protein>
    <recommendedName>
        <fullName evidence="6">Zinc finger DksA/TraR C4-type domain-containing protein</fullName>
    </recommendedName>
</protein>
<proteinExistence type="predicted"/>
<dbReference type="EMBL" id="CP016020">
    <property type="protein sequence ID" value="APH05714.1"/>
    <property type="molecule type" value="Genomic_DNA"/>
</dbReference>
<dbReference type="OrthoDB" id="9811543at2"/>
<evidence type="ECO:0000256" key="4">
    <source>
        <dbReference type="PROSITE-ProRule" id="PRU00510"/>
    </source>
</evidence>
<dbReference type="InterPro" id="IPR014240">
    <property type="entry name" value="YteA"/>
</dbReference>
<dbReference type="InterPro" id="IPR000962">
    <property type="entry name" value="Znf_DskA_TraR"/>
</dbReference>
<dbReference type="SUPFAM" id="SSF57716">
    <property type="entry name" value="Glucocorticoid receptor-like (DNA-binding domain)"/>
    <property type="match status" value="1"/>
</dbReference>